<dbReference type="CDD" id="cd01097">
    <property type="entry name" value="Tetrahydromethanopterin_reductase"/>
    <property type="match status" value="1"/>
</dbReference>
<dbReference type="AlphaFoldDB" id="A0A381NR00"/>
<dbReference type="InterPro" id="IPR011251">
    <property type="entry name" value="Luciferase-like_dom"/>
</dbReference>
<evidence type="ECO:0000313" key="3">
    <source>
        <dbReference type="EMBL" id="SUZ57012.1"/>
    </source>
</evidence>
<dbReference type="PANTHER" id="PTHR43244">
    <property type="match status" value="1"/>
</dbReference>
<keyword evidence="1" id="KW-0560">Oxidoreductase</keyword>
<gene>
    <name evidence="3" type="ORF">METZ01_LOCUS9866</name>
</gene>
<dbReference type="PANTHER" id="PTHR43244:SF1">
    <property type="entry name" value="5,10-METHYLENETETRAHYDROMETHANOPTERIN REDUCTASE"/>
    <property type="match status" value="1"/>
</dbReference>
<dbReference type="Gene3D" id="3.20.20.30">
    <property type="entry name" value="Luciferase-like domain"/>
    <property type="match status" value="1"/>
</dbReference>
<dbReference type="InterPro" id="IPR036661">
    <property type="entry name" value="Luciferase-like_sf"/>
</dbReference>
<accession>A0A381NR00</accession>
<sequence>MKDVYAGMNVAAMATENIHIGSAVTNLQTRHPTVTANATTALDDLSNNRAMLGLGAGWVALHSIGKMPDKLGAVRQGINEFRQLFSGEEAELYGTKVRLATARRQIPIYLAVSQPGMLRLCGEICDGAILMGAADVDFCTWQLDYIYQGLEKSGRQRSDILIDLIVTMSIDDEEENALNDVRAWATSQAATFAVWKKVPPAWERFREEFTTAEQAYHFEEHLSLRAEHKQIVSDDFVKSVTIAGNFEDCITKLKAVAKLDIDRITFALLSGGRFRRLEELGQKVIPALREE</sequence>
<evidence type="ECO:0000256" key="1">
    <source>
        <dbReference type="ARBA" id="ARBA00023002"/>
    </source>
</evidence>
<protein>
    <recommendedName>
        <fullName evidence="2">Luciferase-like domain-containing protein</fullName>
    </recommendedName>
</protein>
<dbReference type="SUPFAM" id="SSF51679">
    <property type="entry name" value="Bacterial luciferase-like"/>
    <property type="match status" value="1"/>
</dbReference>
<reference evidence="3" key="1">
    <citation type="submission" date="2018-05" db="EMBL/GenBank/DDBJ databases">
        <authorList>
            <person name="Lanie J.A."/>
            <person name="Ng W.-L."/>
            <person name="Kazmierczak K.M."/>
            <person name="Andrzejewski T.M."/>
            <person name="Davidsen T.M."/>
            <person name="Wayne K.J."/>
            <person name="Tettelin H."/>
            <person name="Glass J.I."/>
            <person name="Rusch D."/>
            <person name="Podicherti R."/>
            <person name="Tsui H.-C.T."/>
            <person name="Winkler M.E."/>
        </authorList>
    </citation>
    <scope>NUCLEOTIDE SEQUENCE</scope>
</reference>
<name>A0A381NR00_9ZZZZ</name>
<evidence type="ECO:0000259" key="2">
    <source>
        <dbReference type="Pfam" id="PF00296"/>
    </source>
</evidence>
<feature type="domain" description="Luciferase-like" evidence="2">
    <location>
        <begin position="6"/>
        <end position="261"/>
    </location>
</feature>
<dbReference type="InterPro" id="IPR050564">
    <property type="entry name" value="F420-G6PD/mer"/>
</dbReference>
<dbReference type="EMBL" id="UINC01000536">
    <property type="protein sequence ID" value="SUZ57012.1"/>
    <property type="molecule type" value="Genomic_DNA"/>
</dbReference>
<proteinExistence type="predicted"/>
<organism evidence="3">
    <name type="scientific">marine metagenome</name>
    <dbReference type="NCBI Taxonomy" id="408172"/>
    <lineage>
        <taxon>unclassified sequences</taxon>
        <taxon>metagenomes</taxon>
        <taxon>ecological metagenomes</taxon>
    </lineage>
</organism>
<dbReference type="Pfam" id="PF00296">
    <property type="entry name" value="Bac_luciferase"/>
    <property type="match status" value="1"/>
</dbReference>
<dbReference type="GO" id="GO:0016705">
    <property type="term" value="F:oxidoreductase activity, acting on paired donors, with incorporation or reduction of molecular oxygen"/>
    <property type="evidence" value="ECO:0007669"/>
    <property type="project" value="InterPro"/>
</dbReference>